<feature type="transmembrane region" description="Helical" evidence="3">
    <location>
        <begin position="39"/>
        <end position="57"/>
    </location>
</feature>
<evidence type="ECO:0000259" key="4">
    <source>
        <dbReference type="Pfam" id="PF00361"/>
    </source>
</evidence>
<feature type="transmembrane region" description="Helical" evidence="3">
    <location>
        <begin position="166"/>
        <end position="182"/>
    </location>
</feature>
<keyword evidence="6" id="KW-1185">Reference proteome</keyword>
<dbReference type="GO" id="GO:0042773">
    <property type="term" value="P:ATP synthesis coupled electron transport"/>
    <property type="evidence" value="ECO:0007669"/>
    <property type="project" value="InterPro"/>
</dbReference>
<keyword evidence="3" id="KW-1133">Transmembrane helix</keyword>
<dbReference type="GO" id="GO:0016020">
    <property type="term" value="C:membrane"/>
    <property type="evidence" value="ECO:0007669"/>
    <property type="project" value="UniProtKB-SubCell"/>
</dbReference>
<reference evidence="5 6" key="1">
    <citation type="submission" date="2019-08" db="EMBL/GenBank/DDBJ databases">
        <title>100 year-old enigma solved: identification of Planctomyces bekefii, the type genus and species of the phylum Planctomycetes.</title>
        <authorList>
            <person name="Svetlana D.N."/>
            <person name="Overmann J."/>
        </authorList>
    </citation>
    <scope>NUCLEOTIDE SEQUENCE [LARGE SCALE GENOMIC DNA]</scope>
    <source>
        <strain evidence="5">Phe10_nw2017</strain>
    </source>
</reference>
<dbReference type="GO" id="GO:0048039">
    <property type="term" value="F:ubiquinone binding"/>
    <property type="evidence" value="ECO:0007669"/>
    <property type="project" value="TreeGrafter"/>
</dbReference>
<dbReference type="PRINTS" id="PR01437">
    <property type="entry name" value="NUOXDRDTASE4"/>
</dbReference>
<evidence type="ECO:0000256" key="1">
    <source>
        <dbReference type="ARBA" id="ARBA00004127"/>
    </source>
</evidence>
<feature type="transmembrane region" description="Helical" evidence="3">
    <location>
        <begin position="78"/>
        <end position="100"/>
    </location>
</feature>
<dbReference type="InterPro" id="IPR001750">
    <property type="entry name" value="ND/Mrp_TM"/>
</dbReference>
<feature type="transmembrane region" description="Helical" evidence="3">
    <location>
        <begin position="9"/>
        <end position="27"/>
    </location>
</feature>
<dbReference type="GO" id="GO:0015990">
    <property type="term" value="P:electron transport coupled proton transport"/>
    <property type="evidence" value="ECO:0007669"/>
    <property type="project" value="TreeGrafter"/>
</dbReference>
<organism evidence="5 6">
    <name type="scientific">Planctomyces bekefii</name>
    <dbReference type="NCBI Taxonomy" id="1653850"/>
    <lineage>
        <taxon>Bacteria</taxon>
        <taxon>Pseudomonadati</taxon>
        <taxon>Planctomycetota</taxon>
        <taxon>Planctomycetia</taxon>
        <taxon>Planctomycetales</taxon>
        <taxon>Planctomycetaceae</taxon>
        <taxon>Planctomyces</taxon>
    </lineage>
</organism>
<sequence length="208" mass="22532">MQTDLKKIVAYSSISHMGFILLGLAALNTAGYSGAVFQMFSHGLISAALFMIVGMLYERTHTRDIGEYGGLAKVMPQTFFISLIAVMANLGLPGLSGFVGESLVFYGAFSSVNLSGSLDYVRISAAVATLGVIITAGYMLWMNQRVFYGETPSSWLKLKDARRDEIFVLAVLIGLSLLYGVYPKLISEIFEPQLVASAQSIASLFITK</sequence>
<dbReference type="GO" id="GO:0012505">
    <property type="term" value="C:endomembrane system"/>
    <property type="evidence" value="ECO:0007669"/>
    <property type="project" value="UniProtKB-SubCell"/>
</dbReference>
<evidence type="ECO:0000313" key="5">
    <source>
        <dbReference type="EMBL" id="TWW09331.1"/>
    </source>
</evidence>
<dbReference type="InterPro" id="IPR003918">
    <property type="entry name" value="NADH_UbQ_OxRdtase"/>
</dbReference>
<accession>A0A5C6M8L8</accession>
<dbReference type="PANTHER" id="PTHR43507">
    <property type="entry name" value="NADH-UBIQUINONE OXIDOREDUCTASE CHAIN 4"/>
    <property type="match status" value="1"/>
</dbReference>
<comment type="subcellular location">
    <subcellularLocation>
        <location evidence="1">Endomembrane system</location>
        <topology evidence="1">Multi-pass membrane protein</topology>
    </subcellularLocation>
    <subcellularLocation>
        <location evidence="2">Membrane</location>
        <topology evidence="2">Multi-pass membrane protein</topology>
    </subcellularLocation>
</comment>
<proteinExistence type="predicted"/>
<name>A0A5C6M8L8_9PLAN</name>
<evidence type="ECO:0000313" key="6">
    <source>
        <dbReference type="Proteomes" id="UP000321083"/>
    </source>
</evidence>
<evidence type="ECO:0000256" key="3">
    <source>
        <dbReference type="SAM" id="Phobius"/>
    </source>
</evidence>
<dbReference type="Pfam" id="PF00361">
    <property type="entry name" value="Proton_antipo_M"/>
    <property type="match status" value="1"/>
</dbReference>
<evidence type="ECO:0000256" key="2">
    <source>
        <dbReference type="RuleBase" id="RU000320"/>
    </source>
</evidence>
<feature type="transmembrane region" description="Helical" evidence="3">
    <location>
        <begin position="120"/>
        <end position="141"/>
    </location>
</feature>
<dbReference type="GO" id="GO:0008137">
    <property type="term" value="F:NADH dehydrogenase (ubiquinone) activity"/>
    <property type="evidence" value="ECO:0007669"/>
    <property type="project" value="InterPro"/>
</dbReference>
<comment type="caution">
    <text evidence="5">The sequence shown here is derived from an EMBL/GenBank/DDBJ whole genome shotgun (WGS) entry which is preliminary data.</text>
</comment>
<keyword evidence="3" id="KW-0472">Membrane</keyword>
<dbReference type="Proteomes" id="UP000321083">
    <property type="component" value="Unassembled WGS sequence"/>
</dbReference>
<dbReference type="GO" id="GO:0003954">
    <property type="term" value="F:NADH dehydrogenase activity"/>
    <property type="evidence" value="ECO:0007669"/>
    <property type="project" value="TreeGrafter"/>
</dbReference>
<gene>
    <name evidence="5" type="ORF">E3A20_15380</name>
</gene>
<keyword evidence="2 3" id="KW-0812">Transmembrane</keyword>
<protein>
    <submittedName>
        <fullName evidence="5">NADH-quinone oxidoreductase subunit M</fullName>
    </submittedName>
</protein>
<dbReference type="AlphaFoldDB" id="A0A5C6M8L8"/>
<feature type="domain" description="NADH:quinone oxidoreductase/Mrp antiporter transmembrane" evidence="4">
    <location>
        <begin position="2"/>
        <end position="111"/>
    </location>
</feature>
<dbReference type="PANTHER" id="PTHR43507:SF1">
    <property type="entry name" value="NADH-UBIQUINONE OXIDOREDUCTASE CHAIN 4"/>
    <property type="match status" value="1"/>
</dbReference>
<reference evidence="5 6" key="2">
    <citation type="submission" date="2019-08" db="EMBL/GenBank/DDBJ databases">
        <authorList>
            <person name="Henke P."/>
        </authorList>
    </citation>
    <scope>NUCLEOTIDE SEQUENCE [LARGE SCALE GENOMIC DNA]</scope>
    <source>
        <strain evidence="5">Phe10_nw2017</strain>
    </source>
</reference>
<dbReference type="EMBL" id="SRHE01000307">
    <property type="protein sequence ID" value="TWW09331.1"/>
    <property type="molecule type" value="Genomic_DNA"/>
</dbReference>